<organism evidence="2 3">
    <name type="scientific">Sporosarcina thermotolerans</name>
    <dbReference type="NCBI Taxonomy" id="633404"/>
    <lineage>
        <taxon>Bacteria</taxon>
        <taxon>Bacillati</taxon>
        <taxon>Bacillota</taxon>
        <taxon>Bacilli</taxon>
        <taxon>Bacillales</taxon>
        <taxon>Caryophanaceae</taxon>
        <taxon>Sporosarcina</taxon>
    </lineage>
</organism>
<keyword evidence="1" id="KW-0812">Transmembrane</keyword>
<keyword evidence="1" id="KW-1133">Transmembrane helix</keyword>
<keyword evidence="2" id="KW-0808">Transferase</keyword>
<keyword evidence="1" id="KW-0472">Membrane</keyword>
<comment type="caution">
    <text evidence="2">The sequence shown here is derived from an EMBL/GenBank/DDBJ whole genome shotgun (WGS) entry which is preliminary data.</text>
</comment>
<evidence type="ECO:0000256" key="1">
    <source>
        <dbReference type="SAM" id="Phobius"/>
    </source>
</evidence>
<sequence>MRIFKFSIPIALLVAGISWYMLHINFQEVPGTSRVWISIGAAILSGTISYFLFPKSEDKE</sequence>
<evidence type="ECO:0000313" key="3">
    <source>
        <dbReference type="Proteomes" id="UP001271648"/>
    </source>
</evidence>
<proteinExistence type="predicted"/>
<dbReference type="GO" id="GO:0016301">
    <property type="term" value="F:kinase activity"/>
    <property type="evidence" value="ECO:0007669"/>
    <property type="project" value="UniProtKB-KW"/>
</dbReference>
<feature type="transmembrane region" description="Helical" evidence="1">
    <location>
        <begin position="6"/>
        <end position="23"/>
    </location>
</feature>
<protein>
    <submittedName>
        <fullName evidence="2">Histidine kinase</fullName>
    </submittedName>
</protein>
<gene>
    <name evidence="2" type="ORF">QTL97_07175</name>
</gene>
<dbReference type="Proteomes" id="UP001271648">
    <property type="component" value="Unassembled WGS sequence"/>
</dbReference>
<feature type="transmembrane region" description="Helical" evidence="1">
    <location>
        <begin position="35"/>
        <end position="53"/>
    </location>
</feature>
<keyword evidence="3" id="KW-1185">Reference proteome</keyword>
<name>A0AAW9A626_9BACL</name>
<keyword evidence="2" id="KW-0418">Kinase</keyword>
<evidence type="ECO:0000313" key="2">
    <source>
        <dbReference type="EMBL" id="MDW0116712.1"/>
    </source>
</evidence>
<accession>A0AAW9A626</accession>
<reference evidence="2 3" key="1">
    <citation type="submission" date="2023-06" db="EMBL/GenBank/DDBJ databases">
        <title>Sporosarcina sp. nov., isolated from Korean traditional fermented seafood 'Jeotgal'.</title>
        <authorList>
            <person name="Yang A.I."/>
            <person name="Shin N.-R."/>
        </authorList>
    </citation>
    <scope>NUCLEOTIDE SEQUENCE [LARGE SCALE GENOMIC DNA]</scope>
    <source>
        <strain evidence="2 3">KCTC43456</strain>
    </source>
</reference>
<dbReference type="AlphaFoldDB" id="A0AAW9A626"/>
<dbReference type="EMBL" id="JAUBDJ010000003">
    <property type="protein sequence ID" value="MDW0116712.1"/>
    <property type="molecule type" value="Genomic_DNA"/>
</dbReference>
<dbReference type="RefSeq" id="WP_283733620.1">
    <property type="nucleotide sequence ID" value="NZ_CP125968.1"/>
</dbReference>